<keyword evidence="1" id="KW-0732">Signal</keyword>
<accession>A0A023FDL6</accession>
<dbReference type="EMBL" id="GBBK01004900">
    <property type="protein sequence ID" value="JAC19582.1"/>
    <property type="molecule type" value="mRNA"/>
</dbReference>
<evidence type="ECO:0000256" key="1">
    <source>
        <dbReference type="SAM" id="SignalP"/>
    </source>
</evidence>
<organism evidence="2">
    <name type="scientific">Amblyomma cajennense</name>
    <name type="common">Cayenne tick</name>
    <name type="synonym">Acarus cajennensis</name>
    <dbReference type="NCBI Taxonomy" id="34607"/>
    <lineage>
        <taxon>Eukaryota</taxon>
        <taxon>Metazoa</taxon>
        <taxon>Ecdysozoa</taxon>
        <taxon>Arthropoda</taxon>
        <taxon>Chelicerata</taxon>
        <taxon>Arachnida</taxon>
        <taxon>Acari</taxon>
        <taxon>Parasitiformes</taxon>
        <taxon>Ixodida</taxon>
        <taxon>Ixodoidea</taxon>
        <taxon>Ixodidae</taxon>
        <taxon>Amblyomminae</taxon>
        <taxon>Amblyomma</taxon>
    </lineage>
</organism>
<evidence type="ECO:0000313" key="2">
    <source>
        <dbReference type="EMBL" id="JAC19582.1"/>
    </source>
</evidence>
<sequence>MAAKFFAMGVLLALAVVVLSEEPECPQLRCRGGQKVACFIGEDRCQCRCVSDEDPCTSLINHACPEAHTLSCTSKDITCKCKCVLK</sequence>
<name>A0A023FDL6_AMBCJ</name>
<feature type="chain" id="PRO_5001520778" evidence="1">
    <location>
        <begin position="21"/>
        <end position="86"/>
    </location>
</feature>
<proteinExistence type="evidence at transcript level"/>
<feature type="signal peptide" evidence="1">
    <location>
        <begin position="1"/>
        <end position="20"/>
    </location>
</feature>
<reference evidence="2" key="1">
    <citation type="submission" date="2014-03" db="EMBL/GenBank/DDBJ databases">
        <title>The sialotranscriptome of Amblyomma triste, Amblyomma parvum and Amblyomma cajennense ticks, uncovered by 454-based RNA-seq.</title>
        <authorList>
            <person name="Garcia G.R."/>
            <person name="Gardinassi L.G."/>
            <person name="Ribeiro J.M."/>
            <person name="Anatriello E."/>
            <person name="Ferreira B.R."/>
            <person name="Moreira H.N."/>
            <person name="Mafra C."/>
            <person name="Olegario M.M."/>
            <person name="Szabo P.J."/>
            <person name="Miranda-Santos I.K."/>
            <person name="Maruyama S.R."/>
        </authorList>
    </citation>
    <scope>NUCLEOTIDE SEQUENCE</scope>
    <source>
        <strain evidence="2">Uberlandia</strain>
        <tissue evidence="2">Salivary glands</tissue>
    </source>
</reference>
<protein>
    <submittedName>
        <fullName evidence="2">Putative secreted protein</fullName>
    </submittedName>
</protein>
<dbReference type="AlphaFoldDB" id="A0A023FDL6"/>